<dbReference type="PRINTS" id="PR01490">
    <property type="entry name" value="RTXTOXIND"/>
</dbReference>
<accession>S9PBD2</accession>
<evidence type="ECO:0000256" key="3">
    <source>
        <dbReference type="ARBA" id="ARBA00022989"/>
    </source>
</evidence>
<dbReference type="eggNOG" id="COG1566">
    <property type="taxonomic scope" value="Bacteria"/>
</dbReference>
<feature type="transmembrane region" description="Helical" evidence="6">
    <location>
        <begin position="20"/>
        <end position="44"/>
    </location>
</feature>
<organism evidence="7 8">
    <name type="scientific">Cystobacter fuscus (strain ATCC 25194 / DSM 2262 / NBRC 100088 / M29)</name>
    <dbReference type="NCBI Taxonomy" id="1242864"/>
    <lineage>
        <taxon>Bacteria</taxon>
        <taxon>Pseudomonadati</taxon>
        <taxon>Myxococcota</taxon>
        <taxon>Myxococcia</taxon>
        <taxon>Myxococcales</taxon>
        <taxon>Cystobacterineae</taxon>
        <taxon>Archangiaceae</taxon>
        <taxon>Cystobacter</taxon>
    </lineage>
</organism>
<dbReference type="EMBL" id="ANAH02000009">
    <property type="protein sequence ID" value="EPX61715.1"/>
    <property type="molecule type" value="Genomic_DNA"/>
</dbReference>
<evidence type="ECO:0000256" key="1">
    <source>
        <dbReference type="ARBA" id="ARBA00004167"/>
    </source>
</evidence>
<keyword evidence="5" id="KW-0175">Coiled coil</keyword>
<proteinExistence type="predicted"/>
<evidence type="ECO:0000256" key="6">
    <source>
        <dbReference type="SAM" id="Phobius"/>
    </source>
</evidence>
<dbReference type="SUPFAM" id="SSF111369">
    <property type="entry name" value="HlyD-like secretion proteins"/>
    <property type="match status" value="1"/>
</dbReference>
<dbReference type="GO" id="GO:0016020">
    <property type="term" value="C:membrane"/>
    <property type="evidence" value="ECO:0007669"/>
    <property type="project" value="UniProtKB-SubCell"/>
</dbReference>
<dbReference type="InterPro" id="IPR050739">
    <property type="entry name" value="MFP"/>
</dbReference>
<keyword evidence="2 6" id="KW-0812">Transmembrane</keyword>
<keyword evidence="4 6" id="KW-0472">Membrane</keyword>
<dbReference type="Proteomes" id="UP000011682">
    <property type="component" value="Unassembled WGS sequence"/>
</dbReference>
<comment type="subcellular location">
    <subcellularLocation>
        <location evidence="1">Membrane</location>
        <topology evidence="1">Single-pass membrane protein</topology>
    </subcellularLocation>
</comment>
<evidence type="ECO:0000256" key="4">
    <source>
        <dbReference type="ARBA" id="ARBA00023136"/>
    </source>
</evidence>
<comment type="caution">
    <text evidence="7">The sequence shown here is derived from an EMBL/GenBank/DDBJ whole genome shotgun (WGS) entry which is preliminary data.</text>
</comment>
<evidence type="ECO:0000256" key="5">
    <source>
        <dbReference type="SAM" id="Coils"/>
    </source>
</evidence>
<name>S9PBD2_CYSF2</name>
<reference evidence="7" key="1">
    <citation type="submission" date="2013-05" db="EMBL/GenBank/DDBJ databases">
        <title>Genome assembly of Cystobacter fuscus DSM 2262.</title>
        <authorList>
            <person name="Sharma G."/>
            <person name="Khatri I."/>
            <person name="Kaur C."/>
            <person name="Mayilraj S."/>
            <person name="Subramanian S."/>
        </authorList>
    </citation>
    <scope>NUCLEOTIDE SEQUENCE [LARGE SCALE GENOMIC DNA]</scope>
    <source>
        <strain evidence="7">DSM 2262</strain>
    </source>
</reference>
<keyword evidence="8" id="KW-1185">Reference proteome</keyword>
<evidence type="ECO:0000313" key="7">
    <source>
        <dbReference type="EMBL" id="EPX61715.1"/>
    </source>
</evidence>
<sequence>MQFSRTLRSIEKDGFRPYLLLLGLGGAMLLLWLGWFLLIPLVVLETSDQARVETTIHPVVTEIDGRIVRNELKLGREVKAGEVIAQLDCRVHELALEEERTRLVMVKAQLASLLSERTQTQQTVNKLRGVAQARVRETAAEEEAARTAAVFAERLSAGVKELHEGGYVSAEELERTRTEALQLRSTALASTQRLLRTREEGGEKLAREFARIERLNKEIAESEGAIETHKQIIERLNEKIAKCSIRAPGNGTISDVVVPDSGAYLFAGTRVAAVVGQGAFKIVAHFPPSSVVGRIKPGQPAVMRLQSFPWVEYGTLSAHVSGAASEIREEQLRVEFVLDERSPTRIPLQHGLLGSIEVEVERITPAQLVFRSVGKWWSSQGAAKGVPSS</sequence>
<protein>
    <submittedName>
        <fullName evidence="7">HlyD family secretion protein</fullName>
    </submittedName>
</protein>
<keyword evidence="3 6" id="KW-1133">Transmembrane helix</keyword>
<evidence type="ECO:0000313" key="8">
    <source>
        <dbReference type="Proteomes" id="UP000011682"/>
    </source>
</evidence>
<gene>
    <name evidence="7" type="ORF">D187_010334</name>
</gene>
<feature type="coiled-coil region" evidence="5">
    <location>
        <begin position="205"/>
        <end position="246"/>
    </location>
</feature>
<dbReference type="AlphaFoldDB" id="S9PBD2"/>
<dbReference type="PANTHER" id="PTHR30386:SF26">
    <property type="entry name" value="TRANSPORT PROTEIN COMB"/>
    <property type="match status" value="1"/>
</dbReference>
<evidence type="ECO:0000256" key="2">
    <source>
        <dbReference type="ARBA" id="ARBA00022692"/>
    </source>
</evidence>
<dbReference type="PANTHER" id="PTHR30386">
    <property type="entry name" value="MEMBRANE FUSION SUBUNIT OF EMRAB-TOLC MULTIDRUG EFFLUX PUMP"/>
    <property type="match status" value="1"/>
</dbReference>